<dbReference type="EMBL" id="JASATX010000003">
    <property type="protein sequence ID" value="MDI2098993.1"/>
    <property type="molecule type" value="Genomic_DNA"/>
</dbReference>
<dbReference type="SUPFAM" id="SSF88874">
    <property type="entry name" value="Receptor-binding domain of short tail fibre protein gp12"/>
    <property type="match status" value="1"/>
</dbReference>
<dbReference type="Pfam" id="PF07484">
    <property type="entry name" value="Collar"/>
    <property type="match status" value="1"/>
</dbReference>
<dbReference type="RefSeq" id="WP_281488780.1">
    <property type="nucleotide sequence ID" value="NZ_JASATX010000003.1"/>
</dbReference>
<proteinExistence type="predicted"/>
<feature type="domain" description="Phage tail collar" evidence="1">
    <location>
        <begin position="5"/>
        <end position="61"/>
    </location>
</feature>
<dbReference type="InterPro" id="IPR011083">
    <property type="entry name" value="Phage_tail_collar_dom"/>
</dbReference>
<protein>
    <submittedName>
        <fullName evidence="2">Tail fiber protein</fullName>
    </submittedName>
</protein>
<evidence type="ECO:0000259" key="1">
    <source>
        <dbReference type="Pfam" id="PF07484"/>
    </source>
</evidence>
<dbReference type="Gene3D" id="3.90.1340.10">
    <property type="entry name" value="Phage tail collar domain"/>
    <property type="match status" value="1"/>
</dbReference>
<name>A0AAW6TAI6_9MICO</name>
<organism evidence="2 3">
    <name type="scientific">Ruicaihuangia caeni</name>
    <dbReference type="NCBI Taxonomy" id="3042517"/>
    <lineage>
        <taxon>Bacteria</taxon>
        <taxon>Bacillati</taxon>
        <taxon>Actinomycetota</taxon>
        <taxon>Actinomycetes</taxon>
        <taxon>Micrococcales</taxon>
        <taxon>Microbacteriaceae</taxon>
        <taxon>Ruicaihuangia</taxon>
    </lineage>
</organism>
<evidence type="ECO:0000313" key="3">
    <source>
        <dbReference type="Proteomes" id="UP001321506"/>
    </source>
</evidence>
<sequence>MPYIGEIRMFGGNFAPAGWELCDGRLMPISEYDALFSMIGTTYGGDGETWFALPDLASRFPLHMGRGSDGMEYVIGETGGVEDVTLTLNQIPSHGHTPLAAATSQTRHPQGNVWANWGDAPFSDRTPSTPMAANALGPAGGSQPHENMPPYLAVNFIISLYGTLPQPG</sequence>
<gene>
    <name evidence="2" type="ORF">QF206_08470</name>
</gene>
<dbReference type="AlphaFoldDB" id="A0AAW6TAI6"/>
<dbReference type="CDD" id="cd22641">
    <property type="entry name" value="C24-like"/>
    <property type="match status" value="1"/>
</dbReference>
<dbReference type="InterPro" id="IPR037053">
    <property type="entry name" value="Phage_tail_collar_dom_sf"/>
</dbReference>
<dbReference type="Proteomes" id="UP001321506">
    <property type="component" value="Unassembled WGS sequence"/>
</dbReference>
<accession>A0AAW6TAI6</accession>
<reference evidence="2 3" key="1">
    <citation type="submission" date="2023-04" db="EMBL/GenBank/DDBJ databases">
        <title>Klugiella caeni sp. nov. isolated from the sludge of biochemical tank.</title>
        <authorList>
            <person name="Geng K."/>
        </authorList>
    </citation>
    <scope>NUCLEOTIDE SEQUENCE [LARGE SCALE GENOMIC DNA]</scope>
    <source>
        <strain evidence="2 3">YN-L-19</strain>
    </source>
</reference>
<comment type="caution">
    <text evidence="2">The sequence shown here is derived from an EMBL/GenBank/DDBJ whole genome shotgun (WGS) entry which is preliminary data.</text>
</comment>
<keyword evidence="3" id="KW-1185">Reference proteome</keyword>
<evidence type="ECO:0000313" key="2">
    <source>
        <dbReference type="EMBL" id="MDI2098993.1"/>
    </source>
</evidence>